<feature type="region of interest" description="Disordered" evidence="1">
    <location>
        <begin position="408"/>
        <end position="478"/>
    </location>
</feature>
<reference evidence="3" key="2">
    <citation type="journal article" date="2024" name="Plant">
        <title>Genomic evolution and insights into agronomic trait innovations of Sesamum species.</title>
        <authorList>
            <person name="Miao H."/>
            <person name="Wang L."/>
            <person name="Qu L."/>
            <person name="Liu H."/>
            <person name="Sun Y."/>
            <person name="Le M."/>
            <person name="Wang Q."/>
            <person name="Wei S."/>
            <person name="Zheng Y."/>
            <person name="Lin W."/>
            <person name="Duan Y."/>
            <person name="Cao H."/>
            <person name="Xiong S."/>
            <person name="Wang X."/>
            <person name="Wei L."/>
            <person name="Li C."/>
            <person name="Ma Q."/>
            <person name="Ju M."/>
            <person name="Zhao R."/>
            <person name="Li G."/>
            <person name="Mu C."/>
            <person name="Tian Q."/>
            <person name="Mei H."/>
            <person name="Zhang T."/>
            <person name="Gao T."/>
            <person name="Zhang H."/>
        </authorList>
    </citation>
    <scope>NUCLEOTIDE SEQUENCE</scope>
    <source>
        <strain evidence="3">G01</strain>
    </source>
</reference>
<dbReference type="InterPro" id="IPR044824">
    <property type="entry name" value="MAIN-like"/>
</dbReference>
<proteinExistence type="predicted"/>
<dbReference type="InterPro" id="IPR019557">
    <property type="entry name" value="AminoTfrase-like_pln_mobile"/>
</dbReference>
<dbReference type="PANTHER" id="PTHR46033">
    <property type="entry name" value="PROTEIN MAIN-LIKE 2"/>
    <property type="match status" value="1"/>
</dbReference>
<dbReference type="AlphaFoldDB" id="A0AAW2MLV9"/>
<evidence type="ECO:0000259" key="2">
    <source>
        <dbReference type="Pfam" id="PF10536"/>
    </source>
</evidence>
<sequence>MYGPRDGTVLSQQSQHRSDEILDGDNNEVLQAKRADGFYGVYRCGRIQYDCHLITALVERWRSETHSFHFRVEEATITLQDVQVIWGLPIDGEPVSGTDLERTSIQWQEYYMQYIGFASEDGALKGSRLQVKAIISHISRVHIIPDTPHLTGVQYARAVALLLLGGTMCPDSSGNLVSLLYLAKLEDIVAARNYSWGSAVLAFLYRELCNASEKGKATIGGALQLVQIWAWSRIIPLCPGLGAPRVHMGPHQIDNNRVLPGAPYGAMWNFYLAAYDMESNVIMAYVGDFNPQLWRLICPLIFYAIVEMHHPERVLRHFGMMQNIPDQPDTRDMSLHKITRSNRTGTDWVLQHILYITRWQRRYDTTCGKRIPTWRCTNVADCVDVEGYRQLVAQLEHEVQIVAEVIKHQPQQTATPSDTAPTTSHRQRRSSSQMTIGSVECGDIEVDIAGPSTAYTPQDDYVPQPPQDYYVPQPSQDD</sequence>
<dbReference type="PANTHER" id="PTHR46033:SF8">
    <property type="entry name" value="PROTEIN MAINTENANCE OF MERISTEMS-LIKE"/>
    <property type="match status" value="1"/>
</dbReference>
<protein>
    <submittedName>
        <fullName evidence="3">Serine/threonine-protein phosphatase 7 long form</fullName>
    </submittedName>
</protein>
<feature type="compositionally biased region" description="Low complexity" evidence="1">
    <location>
        <begin position="457"/>
        <end position="478"/>
    </location>
</feature>
<comment type="caution">
    <text evidence="3">The sequence shown here is derived from an EMBL/GenBank/DDBJ whole genome shotgun (WGS) entry which is preliminary data.</text>
</comment>
<dbReference type="EMBL" id="JACGWK010000010">
    <property type="protein sequence ID" value="KAL0331467.1"/>
    <property type="molecule type" value="Genomic_DNA"/>
</dbReference>
<gene>
    <name evidence="3" type="ORF">Sangu_1692200</name>
</gene>
<evidence type="ECO:0000313" key="3">
    <source>
        <dbReference type="EMBL" id="KAL0331467.1"/>
    </source>
</evidence>
<evidence type="ECO:0000256" key="1">
    <source>
        <dbReference type="SAM" id="MobiDB-lite"/>
    </source>
</evidence>
<dbReference type="Pfam" id="PF10536">
    <property type="entry name" value="PMD"/>
    <property type="match status" value="1"/>
</dbReference>
<name>A0AAW2MLV9_9LAMI</name>
<accession>A0AAW2MLV9</accession>
<dbReference type="GO" id="GO:0010073">
    <property type="term" value="P:meristem maintenance"/>
    <property type="evidence" value="ECO:0007669"/>
    <property type="project" value="InterPro"/>
</dbReference>
<organism evidence="3">
    <name type="scientific">Sesamum angustifolium</name>
    <dbReference type="NCBI Taxonomy" id="2727405"/>
    <lineage>
        <taxon>Eukaryota</taxon>
        <taxon>Viridiplantae</taxon>
        <taxon>Streptophyta</taxon>
        <taxon>Embryophyta</taxon>
        <taxon>Tracheophyta</taxon>
        <taxon>Spermatophyta</taxon>
        <taxon>Magnoliopsida</taxon>
        <taxon>eudicotyledons</taxon>
        <taxon>Gunneridae</taxon>
        <taxon>Pentapetalae</taxon>
        <taxon>asterids</taxon>
        <taxon>lamiids</taxon>
        <taxon>Lamiales</taxon>
        <taxon>Pedaliaceae</taxon>
        <taxon>Sesamum</taxon>
    </lineage>
</organism>
<feature type="compositionally biased region" description="Low complexity" evidence="1">
    <location>
        <begin position="409"/>
        <end position="424"/>
    </location>
</feature>
<feature type="domain" description="Aminotransferase-like plant mobile" evidence="2">
    <location>
        <begin position="37"/>
        <end position="365"/>
    </location>
</feature>
<reference evidence="3" key="1">
    <citation type="submission" date="2020-06" db="EMBL/GenBank/DDBJ databases">
        <authorList>
            <person name="Li T."/>
            <person name="Hu X."/>
            <person name="Zhang T."/>
            <person name="Song X."/>
            <person name="Zhang H."/>
            <person name="Dai N."/>
            <person name="Sheng W."/>
            <person name="Hou X."/>
            <person name="Wei L."/>
        </authorList>
    </citation>
    <scope>NUCLEOTIDE SEQUENCE</scope>
    <source>
        <strain evidence="3">G01</strain>
        <tissue evidence="3">Leaf</tissue>
    </source>
</reference>